<dbReference type="Pfam" id="PF01794">
    <property type="entry name" value="Ferric_reduct"/>
    <property type="match status" value="1"/>
</dbReference>
<dbReference type="InterPro" id="IPR017927">
    <property type="entry name" value="FAD-bd_FR_type"/>
</dbReference>
<evidence type="ECO:0000313" key="9">
    <source>
        <dbReference type="Proteomes" id="UP000026961"/>
    </source>
</evidence>
<dbReference type="PANTHER" id="PTHR11972:SF41">
    <property type="entry name" value="FERRIC REDUCTION OXIDASE 2"/>
    <property type="match status" value="1"/>
</dbReference>
<dbReference type="SFLD" id="SFLDS00052">
    <property type="entry name" value="Ferric_Reductase_Domain"/>
    <property type="match status" value="1"/>
</dbReference>
<feature type="transmembrane region" description="Helical" evidence="6">
    <location>
        <begin position="18"/>
        <end position="37"/>
    </location>
</feature>
<feature type="transmembrane region" description="Helical" evidence="6">
    <location>
        <begin position="66"/>
        <end position="86"/>
    </location>
</feature>
<dbReference type="GO" id="GO:0005886">
    <property type="term" value="C:plasma membrane"/>
    <property type="evidence" value="ECO:0007669"/>
    <property type="project" value="TreeGrafter"/>
</dbReference>
<protein>
    <recommendedName>
        <fullName evidence="7">FAD-binding FR-type domain-containing protein</fullName>
    </recommendedName>
</protein>
<evidence type="ECO:0000313" key="8">
    <source>
        <dbReference type="EnsemblPlants" id="OGLUM04G22570.1"/>
    </source>
</evidence>
<dbReference type="Gramene" id="OGLUM04G22570.1">
    <property type="protein sequence ID" value="OGLUM04G22570.1"/>
    <property type="gene ID" value="OGLUM04G22570"/>
</dbReference>
<evidence type="ECO:0000256" key="6">
    <source>
        <dbReference type="SAM" id="Phobius"/>
    </source>
</evidence>
<name>A0A0D9ZPM4_9ORYZ</name>
<dbReference type="STRING" id="40148.A0A0D9ZPM4"/>
<dbReference type="Gene3D" id="3.40.50.80">
    <property type="entry name" value="Nucleotide-binding domain of ferredoxin-NADP reductase (FNR) module"/>
    <property type="match status" value="1"/>
</dbReference>
<dbReference type="Proteomes" id="UP000026961">
    <property type="component" value="Chromosome 4"/>
</dbReference>
<evidence type="ECO:0000259" key="7">
    <source>
        <dbReference type="PROSITE" id="PS51384"/>
    </source>
</evidence>
<dbReference type="Pfam" id="PF08030">
    <property type="entry name" value="NAD_binding_6"/>
    <property type="match status" value="1"/>
</dbReference>
<dbReference type="AlphaFoldDB" id="A0A0D9ZPM4"/>
<dbReference type="SFLD" id="SFLDG01168">
    <property type="entry name" value="Ferric_reductase_subgroup_(FRE"/>
    <property type="match status" value="1"/>
</dbReference>
<dbReference type="CDD" id="cd06186">
    <property type="entry name" value="NOX_Duox_like_FAD_NADP"/>
    <property type="match status" value="1"/>
</dbReference>
<dbReference type="InterPro" id="IPR039261">
    <property type="entry name" value="FNR_nucleotide-bd"/>
</dbReference>
<evidence type="ECO:0000256" key="3">
    <source>
        <dbReference type="ARBA" id="ARBA00022989"/>
    </source>
</evidence>
<evidence type="ECO:0000256" key="5">
    <source>
        <dbReference type="ARBA" id="ARBA00023136"/>
    </source>
</evidence>
<dbReference type="Pfam" id="PF08022">
    <property type="entry name" value="FAD_binding_8"/>
    <property type="match status" value="1"/>
</dbReference>
<dbReference type="GO" id="GO:0000293">
    <property type="term" value="F:ferric-chelate reductase activity"/>
    <property type="evidence" value="ECO:0007669"/>
    <property type="project" value="TreeGrafter"/>
</dbReference>
<feature type="transmembrane region" description="Helical" evidence="6">
    <location>
        <begin position="257"/>
        <end position="274"/>
    </location>
</feature>
<organism evidence="8">
    <name type="scientific">Oryza glumipatula</name>
    <dbReference type="NCBI Taxonomy" id="40148"/>
    <lineage>
        <taxon>Eukaryota</taxon>
        <taxon>Viridiplantae</taxon>
        <taxon>Streptophyta</taxon>
        <taxon>Embryophyta</taxon>
        <taxon>Tracheophyta</taxon>
        <taxon>Spermatophyta</taxon>
        <taxon>Magnoliopsida</taxon>
        <taxon>Liliopsida</taxon>
        <taxon>Poales</taxon>
        <taxon>Poaceae</taxon>
        <taxon>BOP clade</taxon>
        <taxon>Oryzoideae</taxon>
        <taxon>Oryzeae</taxon>
        <taxon>Oryzinae</taxon>
        <taxon>Oryza</taxon>
    </lineage>
</organism>
<evidence type="ECO:0000256" key="2">
    <source>
        <dbReference type="ARBA" id="ARBA00022692"/>
    </source>
</evidence>
<dbReference type="InterPro" id="IPR013130">
    <property type="entry name" value="Fe3_Rdtase_TM_dom"/>
</dbReference>
<proteinExistence type="predicted"/>
<keyword evidence="9" id="KW-1185">Reference proteome</keyword>
<keyword evidence="2 6" id="KW-0812">Transmembrane</keyword>
<dbReference type="SUPFAM" id="SSF52343">
    <property type="entry name" value="Ferredoxin reductase-like, C-terminal NADP-linked domain"/>
    <property type="match status" value="1"/>
</dbReference>
<feature type="transmembrane region" description="Helical" evidence="6">
    <location>
        <begin position="294"/>
        <end position="320"/>
    </location>
</feature>
<dbReference type="InterPro" id="IPR013121">
    <property type="entry name" value="Fe_red_NAD-bd_6"/>
</dbReference>
<dbReference type="EnsemblPlants" id="OGLUM04G22570.1">
    <property type="protein sequence ID" value="OGLUM04G22570.1"/>
    <property type="gene ID" value="OGLUM04G22570"/>
</dbReference>
<evidence type="ECO:0000256" key="1">
    <source>
        <dbReference type="ARBA" id="ARBA00004141"/>
    </source>
</evidence>
<dbReference type="InterPro" id="IPR013112">
    <property type="entry name" value="FAD-bd_8"/>
</dbReference>
<feature type="transmembrane region" description="Helical" evidence="6">
    <location>
        <begin position="214"/>
        <end position="236"/>
    </location>
</feature>
<feature type="transmembrane region" description="Helical" evidence="6">
    <location>
        <begin position="559"/>
        <end position="584"/>
    </location>
</feature>
<accession>A0A0D9ZPM4</accession>
<comment type="subcellular location">
    <subcellularLocation>
        <location evidence="1">Membrane</location>
        <topology evidence="1">Multi-pass membrane protein</topology>
    </subcellularLocation>
</comment>
<evidence type="ECO:0000256" key="4">
    <source>
        <dbReference type="ARBA" id="ARBA00023002"/>
    </source>
</evidence>
<feature type="transmembrane region" description="Helical" evidence="6">
    <location>
        <begin position="120"/>
        <end position="142"/>
    </location>
</feature>
<feature type="transmembrane region" description="Helical" evidence="6">
    <location>
        <begin position="175"/>
        <end position="194"/>
    </location>
</feature>
<dbReference type="HOGENOM" id="CLU_014777_1_0_1"/>
<feature type="transmembrane region" description="Helical" evidence="6">
    <location>
        <begin position="604"/>
        <end position="623"/>
    </location>
</feature>
<feature type="domain" description="FAD-binding FR-type" evidence="7">
    <location>
        <begin position="328"/>
        <end position="435"/>
    </location>
</feature>
<sequence length="728" mass="80350">MDTRHGRDRNGAPATRSAMVLLAAAVFVGWLMMWVTLPTRTFSSTWAPTLASHTNSTYFGKQGTRIVIYVFPILFVSVVACIYLHLLKRSGDSTGVQSQRGVFCTRMAAWRRPVLVRGPLGIVTGIELAFFLLFLALLVWSYSAFINLDFSKIHVKPVEKIMRNVLRWQAKLDRAALRLGHVGSFCCAFLFFPVARGSSLLPLIGLTSEASIKYHVWMGNLVMLFFTAHGLCYIVFWASTDQIHEMLKWTRTKVANVPGELALLSGLVMWVTALPRVRRQMFELFFYAHHLYALFLVFFALHVGVAFFCSILPGVFLFMVDRYLRFLQSRVRVRLVSARLLACDAVELNFCKSPHLTHSPMSTVFINVPCVSRLQWHPFTVTSSSSLKPDRLSVVVKRAGRWTEKLYETISSLPPSQPGHLDVSVEGPYSQATPASFLQYDSLVMISGGGGITPFISVIRELVHRSGTAAEAATPSLLLIAVFKTSADLAMLDLIVPASGGFSDISRLELRIEAFVTRESVPSAGDVVAIAHKVPAEEVLFKPSPSHAPIAPVLGHNGWLWLAAVVSSSFFIFLLLVGAVQRLYIYPVDGNSNRVYPWAARTLLNLLLLCVGIAVAASAAVLWNKRRRAEEAKQVENVATPASSPATWLDKPRRGDAEVESSPLHYLEQATAVHFGRRPDLRTMLLEIGGTNVGVMASGPPELLEDVATICSSGSASNLHFASISFTW</sequence>
<dbReference type="PROSITE" id="PS51384">
    <property type="entry name" value="FAD_FR"/>
    <property type="match status" value="1"/>
</dbReference>
<dbReference type="eggNOG" id="KOG0039">
    <property type="taxonomic scope" value="Eukaryota"/>
</dbReference>
<reference evidence="8" key="1">
    <citation type="submission" date="2015-04" db="UniProtKB">
        <authorList>
            <consortium name="EnsemblPlants"/>
        </authorList>
    </citation>
    <scope>IDENTIFICATION</scope>
</reference>
<reference evidence="8" key="2">
    <citation type="submission" date="2018-05" db="EMBL/GenBank/DDBJ databases">
        <title>OgluRS3 (Oryza glumaepatula Reference Sequence Version 3).</title>
        <authorList>
            <person name="Zhang J."/>
            <person name="Kudrna D."/>
            <person name="Lee S."/>
            <person name="Talag J."/>
            <person name="Welchert J."/>
            <person name="Wing R.A."/>
        </authorList>
    </citation>
    <scope>NUCLEOTIDE SEQUENCE [LARGE SCALE GENOMIC DNA]</scope>
</reference>
<keyword evidence="4" id="KW-0560">Oxidoreductase</keyword>
<keyword evidence="3 6" id="KW-1133">Transmembrane helix</keyword>
<dbReference type="PANTHER" id="PTHR11972">
    <property type="entry name" value="NADPH OXIDASE"/>
    <property type="match status" value="1"/>
</dbReference>
<keyword evidence="5 6" id="KW-0472">Membrane</keyword>
<dbReference type="InterPro" id="IPR050369">
    <property type="entry name" value="RBOH/FRE"/>
</dbReference>